<keyword evidence="1" id="KW-0812">Transmembrane</keyword>
<proteinExistence type="predicted"/>
<comment type="caution">
    <text evidence="2">The sequence shown here is derived from an EMBL/GenBank/DDBJ whole genome shotgun (WGS) entry which is preliminary data.</text>
</comment>
<keyword evidence="1" id="KW-1133">Transmembrane helix</keyword>
<dbReference type="AlphaFoldDB" id="A0A1Y2D134"/>
<evidence type="ECO:0000256" key="1">
    <source>
        <dbReference type="SAM" id="Phobius"/>
    </source>
</evidence>
<sequence>MPLFTESTATYGAEPAVFHRPHSLHMVILAVCSPLAFCVTLALLGFAPAQIFLNNYTLSTISNLLTSSVAIHAAIGCLWICLYFGRIGELYKSTTEQQANAPELKTRSQAVIGKGKKLGKSVLHLF</sequence>
<accession>A0A1Y2D134</accession>
<keyword evidence="3" id="KW-1185">Reference proteome</keyword>
<evidence type="ECO:0008006" key="4">
    <source>
        <dbReference type="Google" id="ProtNLM"/>
    </source>
</evidence>
<organism evidence="2 3">
    <name type="scientific">Rhizoclosmatium globosum</name>
    <dbReference type="NCBI Taxonomy" id="329046"/>
    <lineage>
        <taxon>Eukaryota</taxon>
        <taxon>Fungi</taxon>
        <taxon>Fungi incertae sedis</taxon>
        <taxon>Chytridiomycota</taxon>
        <taxon>Chytridiomycota incertae sedis</taxon>
        <taxon>Chytridiomycetes</taxon>
        <taxon>Chytridiales</taxon>
        <taxon>Chytriomycetaceae</taxon>
        <taxon>Rhizoclosmatium</taxon>
    </lineage>
</organism>
<dbReference type="EMBL" id="MCGO01000002">
    <property type="protein sequence ID" value="ORY52989.1"/>
    <property type="molecule type" value="Genomic_DNA"/>
</dbReference>
<dbReference type="Proteomes" id="UP000193642">
    <property type="component" value="Unassembled WGS sequence"/>
</dbReference>
<feature type="transmembrane region" description="Helical" evidence="1">
    <location>
        <begin position="27"/>
        <end position="52"/>
    </location>
</feature>
<name>A0A1Y2D134_9FUNG</name>
<reference evidence="2 3" key="1">
    <citation type="submission" date="2016-07" db="EMBL/GenBank/DDBJ databases">
        <title>Pervasive Adenine N6-methylation of Active Genes in Fungi.</title>
        <authorList>
            <consortium name="DOE Joint Genome Institute"/>
            <person name="Mondo S.J."/>
            <person name="Dannebaum R.O."/>
            <person name="Kuo R.C."/>
            <person name="Labutti K."/>
            <person name="Haridas S."/>
            <person name="Kuo A."/>
            <person name="Salamov A."/>
            <person name="Ahrendt S.R."/>
            <person name="Lipzen A."/>
            <person name="Sullivan W."/>
            <person name="Andreopoulos W.B."/>
            <person name="Clum A."/>
            <person name="Lindquist E."/>
            <person name="Daum C."/>
            <person name="Ramamoorthy G.K."/>
            <person name="Gryganskyi A."/>
            <person name="Culley D."/>
            <person name="Magnuson J.K."/>
            <person name="James T.Y."/>
            <person name="O'Malley M.A."/>
            <person name="Stajich J.E."/>
            <person name="Spatafora J.W."/>
            <person name="Visel A."/>
            <person name="Grigoriev I.V."/>
        </authorList>
    </citation>
    <scope>NUCLEOTIDE SEQUENCE [LARGE SCALE GENOMIC DNA]</scope>
    <source>
        <strain evidence="2 3">JEL800</strain>
    </source>
</reference>
<keyword evidence="1" id="KW-0472">Membrane</keyword>
<protein>
    <recommendedName>
        <fullName evidence="4">Transmembrane protein</fullName>
    </recommendedName>
</protein>
<evidence type="ECO:0000313" key="2">
    <source>
        <dbReference type="EMBL" id="ORY52989.1"/>
    </source>
</evidence>
<evidence type="ECO:0000313" key="3">
    <source>
        <dbReference type="Proteomes" id="UP000193642"/>
    </source>
</evidence>
<gene>
    <name evidence="2" type="ORF">BCR33DRAFT_732805</name>
</gene>
<feature type="transmembrane region" description="Helical" evidence="1">
    <location>
        <begin position="64"/>
        <end position="85"/>
    </location>
</feature>